<evidence type="ECO:0000259" key="9">
    <source>
        <dbReference type="Pfam" id="PF11708"/>
    </source>
</evidence>
<dbReference type="EMBL" id="HBFR01034420">
    <property type="protein sequence ID" value="CAD8897925.1"/>
    <property type="molecule type" value="Transcribed_RNA"/>
</dbReference>
<feature type="compositionally biased region" description="Polar residues" evidence="8">
    <location>
        <begin position="1"/>
        <end position="22"/>
    </location>
</feature>
<dbReference type="Pfam" id="PF11708">
    <property type="entry name" value="Slu7"/>
    <property type="match status" value="1"/>
</dbReference>
<dbReference type="GO" id="GO:0005681">
    <property type="term" value="C:spliceosomal complex"/>
    <property type="evidence" value="ECO:0007669"/>
    <property type="project" value="UniProtKB-UniRule"/>
</dbReference>
<comment type="similarity">
    <text evidence="2 7">Belongs to the SLU7 family.</text>
</comment>
<evidence type="ECO:0000256" key="8">
    <source>
        <dbReference type="SAM" id="MobiDB-lite"/>
    </source>
</evidence>
<evidence type="ECO:0000256" key="1">
    <source>
        <dbReference type="ARBA" id="ARBA00004123"/>
    </source>
</evidence>
<dbReference type="PANTHER" id="PTHR12942">
    <property type="entry name" value="STEP II SPLICING FACTOR SLU7"/>
    <property type="match status" value="1"/>
</dbReference>
<feature type="compositionally biased region" description="Acidic residues" evidence="8">
    <location>
        <begin position="272"/>
        <end position="288"/>
    </location>
</feature>
<dbReference type="GO" id="GO:0030628">
    <property type="term" value="F:pre-mRNA 3'-splice site binding"/>
    <property type="evidence" value="ECO:0007669"/>
    <property type="project" value="UniProtKB-UniRule"/>
</dbReference>
<dbReference type="PROSITE" id="PS50007">
    <property type="entry name" value="PIPLC_X_DOMAIN"/>
    <property type="match status" value="1"/>
</dbReference>
<evidence type="ECO:0000256" key="2">
    <source>
        <dbReference type="ARBA" id="ARBA00007203"/>
    </source>
</evidence>
<comment type="subunit">
    <text evidence="7">Associated with the spliceosome.</text>
</comment>
<dbReference type="GO" id="GO:0000398">
    <property type="term" value="P:mRNA splicing, via spliceosome"/>
    <property type="evidence" value="ECO:0007669"/>
    <property type="project" value="UniProtKB-UniRule"/>
</dbReference>
<organism evidence="10">
    <name type="scientific">Corethron hystrix</name>
    <dbReference type="NCBI Taxonomy" id="216773"/>
    <lineage>
        <taxon>Eukaryota</taxon>
        <taxon>Sar</taxon>
        <taxon>Stramenopiles</taxon>
        <taxon>Ochrophyta</taxon>
        <taxon>Bacillariophyta</taxon>
        <taxon>Coscinodiscophyceae</taxon>
        <taxon>Corethrophycidae</taxon>
        <taxon>Corethrales</taxon>
        <taxon>Corethraceae</taxon>
        <taxon>Corethron</taxon>
    </lineage>
</organism>
<sequence length="579" mass="64156">MSNSGFGSSSLGTRPTHTTQSHASRKRERELAEARASGAAAPAVDIKTGTIINPHNPEFLTRRPWYLGGDADAGPSLDHLAKNRGAAVGDLSGELSMSASDAALRRRREEERAARKEGKLQAGMWVECLKHGKKPYVIAKIVSVKKSRLKHRSNKRRRIVCVRFEDGIIEKDIKSDALGNNGVDAIIRMTKTGNRAVELEGKEGYDAKRDRYHGFEAEDYSKKIVPKFGERDSFRRKTRERKMEREMMGENDGKGGSGGKGERKDEEKASDSDSDADSDASGSDSDDEFVQRDGDAKMFTSRLARQGGVGGAQMKVTARNLRIREDTAKYLRNLDPDSAYYDPKSRSMRANPNPEIDPSELTYAGDNFARGSGDVVGLAETQLFAWEATNHGLQEIHPQANPSQAELLKRQFRDKSGQMKRDRQTAIFDRYGGREYLDAGGAASIGIDIFTVSNDARSVSTKTETEEERRARLGTSMRDDRYTRDGRLVRAGTGVGGEQKVIPVASKYEEDVTVNGHLCIWGSYFHKGAFRWGYDDDHSLLKNSYCTGPKGRVTNDEANELKYSKGSIKTLASTNAREM</sequence>
<evidence type="ECO:0000313" key="10">
    <source>
        <dbReference type="EMBL" id="CAD8897925.1"/>
    </source>
</evidence>
<dbReference type="InterPro" id="IPR039974">
    <property type="entry name" value="Splicing_factor_SLU7"/>
</dbReference>
<feature type="region of interest" description="Disordered" evidence="8">
    <location>
        <begin position="1"/>
        <end position="41"/>
    </location>
</feature>
<evidence type="ECO:0000256" key="6">
    <source>
        <dbReference type="ARBA" id="ARBA00023242"/>
    </source>
</evidence>
<gene>
    <name evidence="10" type="ORF">CHYS00102_LOCUS25139</name>
</gene>
<feature type="compositionally biased region" description="Basic and acidic residues" evidence="8">
    <location>
        <begin position="231"/>
        <end position="253"/>
    </location>
</feature>
<evidence type="ECO:0000256" key="3">
    <source>
        <dbReference type="ARBA" id="ARBA00022664"/>
    </source>
</evidence>
<dbReference type="PANTHER" id="PTHR12942:SF2">
    <property type="entry name" value="PRE-MRNA-SPLICING FACTOR SLU7"/>
    <property type="match status" value="1"/>
</dbReference>
<keyword evidence="5 7" id="KW-0508">mRNA splicing</keyword>
<keyword evidence="4 7" id="KW-0747">Spliceosome</keyword>
<accession>A0A7S1BTZ8</accession>
<comment type="subcellular location">
    <subcellularLocation>
        <location evidence="1 7">Nucleus</location>
    </subcellularLocation>
</comment>
<keyword evidence="6 7" id="KW-0539">Nucleus</keyword>
<feature type="compositionally biased region" description="Basic and acidic residues" evidence="8">
    <location>
        <begin position="260"/>
        <end position="271"/>
    </location>
</feature>
<reference evidence="10" key="1">
    <citation type="submission" date="2021-01" db="EMBL/GenBank/DDBJ databases">
        <authorList>
            <person name="Corre E."/>
            <person name="Pelletier E."/>
            <person name="Niang G."/>
            <person name="Scheremetjew M."/>
            <person name="Finn R."/>
            <person name="Kale V."/>
            <person name="Holt S."/>
            <person name="Cochrane G."/>
            <person name="Meng A."/>
            <person name="Brown T."/>
            <person name="Cohen L."/>
        </authorList>
    </citation>
    <scope>NUCLEOTIDE SEQUENCE</scope>
    <source>
        <strain evidence="10">308</strain>
    </source>
</reference>
<dbReference type="AlphaFoldDB" id="A0A7S1BTZ8"/>
<proteinExistence type="inferred from homology"/>
<evidence type="ECO:0000256" key="4">
    <source>
        <dbReference type="ARBA" id="ARBA00022728"/>
    </source>
</evidence>
<feature type="region of interest" description="Disordered" evidence="8">
    <location>
        <begin position="231"/>
        <end position="295"/>
    </location>
</feature>
<feature type="domain" description="Pre-mRNA-splicing factor SLU7" evidence="9">
    <location>
        <begin position="204"/>
        <end position="523"/>
    </location>
</feature>
<dbReference type="InterPro" id="IPR021715">
    <property type="entry name" value="Slu7_dom"/>
</dbReference>
<protein>
    <recommendedName>
        <fullName evidence="7">Pre-mRNA-splicing factor SLU7</fullName>
    </recommendedName>
</protein>
<evidence type="ECO:0000256" key="7">
    <source>
        <dbReference type="RuleBase" id="RU367071"/>
    </source>
</evidence>
<name>A0A7S1BTZ8_9STRA</name>
<comment type="function">
    <text evidence="7">Involved in pre-mRNA splicing.</text>
</comment>
<keyword evidence="3 7" id="KW-0507">mRNA processing</keyword>
<evidence type="ECO:0000256" key="5">
    <source>
        <dbReference type="ARBA" id="ARBA00023187"/>
    </source>
</evidence>